<dbReference type="InterPro" id="IPR032455">
    <property type="entry name" value="Cadherin_C"/>
</dbReference>
<dbReference type="Pfam" id="PF08266">
    <property type="entry name" value="Cadherin_2"/>
    <property type="match status" value="1"/>
</dbReference>
<evidence type="ECO:0000256" key="9">
    <source>
        <dbReference type="ARBA" id="ARBA00022989"/>
    </source>
</evidence>
<feature type="compositionally biased region" description="Basic residues" evidence="13">
    <location>
        <begin position="940"/>
        <end position="950"/>
    </location>
</feature>
<feature type="domain" description="Cadherin" evidence="15">
    <location>
        <begin position="78"/>
        <end position="134"/>
    </location>
</feature>
<feature type="domain" description="Cadherin" evidence="15">
    <location>
        <begin position="135"/>
        <end position="243"/>
    </location>
</feature>
<gene>
    <name evidence="17" type="primary">LOC105905983</name>
</gene>
<evidence type="ECO:0000256" key="3">
    <source>
        <dbReference type="ARBA" id="ARBA00022475"/>
    </source>
</evidence>
<keyword evidence="3" id="KW-1003">Cell membrane</keyword>
<protein>
    <submittedName>
        <fullName evidence="17">Protocadherin beta-15-like isoform X21</fullName>
    </submittedName>
</protein>
<dbReference type="Proteomes" id="UP000515152">
    <property type="component" value="Chromosome 8"/>
</dbReference>
<keyword evidence="4 14" id="KW-0812">Transmembrane</keyword>
<evidence type="ECO:0000313" key="16">
    <source>
        <dbReference type="Proteomes" id="UP000515152"/>
    </source>
</evidence>
<dbReference type="InterPro" id="IPR013164">
    <property type="entry name" value="Cadherin_N"/>
</dbReference>
<accession>A0A6P8FWG8</accession>
<feature type="region of interest" description="Disordered" evidence="13">
    <location>
        <begin position="905"/>
        <end position="950"/>
    </location>
</feature>
<comment type="subcellular location">
    <subcellularLocation>
        <location evidence="2">Cell membrane</location>
        <topology evidence="2">Single-pass type I membrane protein</topology>
    </subcellularLocation>
</comment>
<dbReference type="Pfam" id="PF00028">
    <property type="entry name" value="Cadherin"/>
    <property type="match status" value="5"/>
</dbReference>
<dbReference type="CDD" id="cd11304">
    <property type="entry name" value="Cadherin_repeat"/>
    <property type="match status" value="6"/>
</dbReference>
<evidence type="ECO:0000256" key="13">
    <source>
        <dbReference type="SAM" id="MobiDB-lite"/>
    </source>
</evidence>
<evidence type="ECO:0000256" key="11">
    <source>
        <dbReference type="ARBA" id="ARBA00023180"/>
    </source>
</evidence>
<keyword evidence="5" id="KW-0732">Signal</keyword>
<organism evidence="16 17">
    <name type="scientific">Clupea harengus</name>
    <name type="common">Atlantic herring</name>
    <dbReference type="NCBI Taxonomy" id="7950"/>
    <lineage>
        <taxon>Eukaryota</taxon>
        <taxon>Metazoa</taxon>
        <taxon>Chordata</taxon>
        <taxon>Craniata</taxon>
        <taxon>Vertebrata</taxon>
        <taxon>Euteleostomi</taxon>
        <taxon>Actinopterygii</taxon>
        <taxon>Neopterygii</taxon>
        <taxon>Teleostei</taxon>
        <taxon>Clupei</taxon>
        <taxon>Clupeiformes</taxon>
        <taxon>Clupeoidei</taxon>
        <taxon>Clupeidae</taxon>
        <taxon>Clupea</taxon>
    </lineage>
</organism>
<evidence type="ECO:0000256" key="14">
    <source>
        <dbReference type="SAM" id="Phobius"/>
    </source>
</evidence>
<dbReference type="GO" id="GO:0005886">
    <property type="term" value="C:plasma membrane"/>
    <property type="evidence" value="ECO:0007669"/>
    <property type="project" value="UniProtKB-SubCell"/>
</dbReference>
<evidence type="ECO:0000256" key="4">
    <source>
        <dbReference type="ARBA" id="ARBA00022692"/>
    </source>
</evidence>
<keyword evidence="7 12" id="KW-0106">Calcium</keyword>
<keyword evidence="9 14" id="KW-1133">Transmembrane helix</keyword>
<feature type="compositionally biased region" description="Pro residues" evidence="13">
    <location>
        <begin position="913"/>
        <end position="930"/>
    </location>
</feature>
<keyword evidence="11" id="KW-0325">Glycoprotein</keyword>
<name>A0A6P8FWG8_CLUHA</name>
<evidence type="ECO:0000256" key="10">
    <source>
        <dbReference type="ARBA" id="ARBA00023136"/>
    </source>
</evidence>
<feature type="domain" description="Cadherin" evidence="15">
    <location>
        <begin position="578"/>
        <end position="675"/>
    </location>
</feature>
<proteinExistence type="predicted"/>
<dbReference type="PANTHER" id="PTHR24028">
    <property type="entry name" value="CADHERIN-87A"/>
    <property type="match status" value="1"/>
</dbReference>
<feature type="region of interest" description="Disordered" evidence="13">
    <location>
        <begin position="781"/>
        <end position="824"/>
    </location>
</feature>
<dbReference type="PANTHER" id="PTHR24028:SF296">
    <property type="entry name" value="PROTOCADHERIN 1 GAMMA 11 PRECURSOR-RELATED"/>
    <property type="match status" value="1"/>
</dbReference>
<keyword evidence="8" id="KW-0130">Cell adhesion</keyword>
<dbReference type="SUPFAM" id="SSF49313">
    <property type="entry name" value="Cadherin-like"/>
    <property type="match status" value="5"/>
</dbReference>
<keyword evidence="6" id="KW-0677">Repeat</keyword>
<keyword evidence="10 14" id="KW-0472">Membrane</keyword>
<feature type="domain" description="Cadherin" evidence="15">
    <location>
        <begin position="454"/>
        <end position="563"/>
    </location>
</feature>
<reference evidence="17" key="1">
    <citation type="submission" date="2025-08" db="UniProtKB">
        <authorList>
            <consortium name="RefSeq"/>
        </authorList>
    </citation>
    <scope>IDENTIFICATION</scope>
</reference>
<feature type="domain" description="Cadherin" evidence="15">
    <location>
        <begin position="349"/>
        <end position="453"/>
    </location>
</feature>
<dbReference type="SMART" id="SM00112">
    <property type="entry name" value="CA"/>
    <property type="match status" value="6"/>
</dbReference>
<evidence type="ECO:0000256" key="5">
    <source>
        <dbReference type="ARBA" id="ARBA00022729"/>
    </source>
</evidence>
<evidence type="ECO:0000256" key="7">
    <source>
        <dbReference type="ARBA" id="ARBA00022837"/>
    </source>
</evidence>
<feature type="domain" description="Cadherin" evidence="15">
    <location>
        <begin position="244"/>
        <end position="348"/>
    </location>
</feature>
<dbReference type="Pfam" id="PF16492">
    <property type="entry name" value="Cadherin_C_2"/>
    <property type="match status" value="1"/>
</dbReference>
<evidence type="ECO:0000313" key="17">
    <source>
        <dbReference type="RefSeq" id="XP_031427735.1"/>
    </source>
</evidence>
<dbReference type="FunFam" id="2.60.40.60:FF:000129">
    <property type="entry name" value="protocadherin alpha-C2 isoform X1"/>
    <property type="match status" value="1"/>
</dbReference>
<dbReference type="GO" id="GO:0007156">
    <property type="term" value="P:homophilic cell adhesion via plasma membrane adhesion molecules"/>
    <property type="evidence" value="ECO:0007669"/>
    <property type="project" value="InterPro"/>
</dbReference>
<dbReference type="PROSITE" id="PS50268">
    <property type="entry name" value="CADHERIN_2"/>
    <property type="match status" value="6"/>
</dbReference>
<dbReference type="PROSITE" id="PS00232">
    <property type="entry name" value="CADHERIN_1"/>
    <property type="match status" value="2"/>
</dbReference>
<dbReference type="RefSeq" id="XP_031427735.1">
    <property type="nucleotide sequence ID" value="XM_031571875.2"/>
</dbReference>
<feature type="transmembrane region" description="Helical" evidence="14">
    <location>
        <begin position="688"/>
        <end position="713"/>
    </location>
</feature>
<dbReference type="InterPro" id="IPR015919">
    <property type="entry name" value="Cadherin-like_sf"/>
</dbReference>
<dbReference type="GO" id="GO:0009653">
    <property type="term" value="P:anatomical structure morphogenesis"/>
    <property type="evidence" value="ECO:0007669"/>
    <property type="project" value="UniProtKB-ARBA"/>
</dbReference>
<dbReference type="InterPro" id="IPR031904">
    <property type="entry name" value="Cadherin_CBD"/>
</dbReference>
<evidence type="ECO:0000256" key="8">
    <source>
        <dbReference type="ARBA" id="ARBA00022889"/>
    </source>
</evidence>
<dbReference type="FunFam" id="2.60.40.60:FF:000018">
    <property type="entry name" value="Protocadherin gamma c3"/>
    <property type="match status" value="1"/>
</dbReference>
<evidence type="ECO:0000256" key="12">
    <source>
        <dbReference type="PROSITE-ProRule" id="PRU00043"/>
    </source>
</evidence>
<evidence type="ECO:0000256" key="1">
    <source>
        <dbReference type="ARBA" id="ARBA00003436"/>
    </source>
</evidence>
<dbReference type="GO" id="GO:0005509">
    <property type="term" value="F:calcium ion binding"/>
    <property type="evidence" value="ECO:0007669"/>
    <property type="project" value="UniProtKB-UniRule"/>
</dbReference>
<dbReference type="FunFam" id="2.60.40.60:FF:000002">
    <property type="entry name" value="Protocadherin alpha 2"/>
    <property type="match status" value="1"/>
</dbReference>
<feature type="transmembrane region" description="Helical" evidence="14">
    <location>
        <begin position="12"/>
        <end position="29"/>
    </location>
</feature>
<dbReference type="InterPro" id="IPR050174">
    <property type="entry name" value="Protocadherin/Cadherin-CA"/>
</dbReference>
<dbReference type="Gene3D" id="2.60.40.60">
    <property type="entry name" value="Cadherins"/>
    <property type="match status" value="6"/>
</dbReference>
<dbReference type="FunFam" id="2.60.40.60:FF:000001">
    <property type="entry name" value="Protocadherin alpha 2"/>
    <property type="match status" value="1"/>
</dbReference>
<keyword evidence="16" id="KW-1185">Reference proteome</keyword>
<dbReference type="FunFam" id="2.60.40.60:FF:000006">
    <property type="entry name" value="Protocadherin alpha 2"/>
    <property type="match status" value="1"/>
</dbReference>
<dbReference type="Pfam" id="PF15974">
    <property type="entry name" value="Cadherin_tail"/>
    <property type="match status" value="1"/>
</dbReference>
<dbReference type="InterPro" id="IPR020894">
    <property type="entry name" value="Cadherin_CS"/>
</dbReference>
<dbReference type="PRINTS" id="PR00205">
    <property type="entry name" value="CADHERIN"/>
</dbReference>
<dbReference type="InterPro" id="IPR002126">
    <property type="entry name" value="Cadherin-like_dom"/>
</dbReference>
<evidence type="ECO:0000259" key="15">
    <source>
        <dbReference type="PROSITE" id="PS50268"/>
    </source>
</evidence>
<evidence type="ECO:0000256" key="2">
    <source>
        <dbReference type="ARBA" id="ARBA00004251"/>
    </source>
</evidence>
<dbReference type="GeneID" id="105905983"/>
<dbReference type="FunFam" id="2.60.40.60:FF:000004">
    <property type="entry name" value="Protocadherin 1 gamma 2"/>
    <property type="match status" value="1"/>
</dbReference>
<sequence>MYKREREWSPCRWYAHIFILSVLQINGIWCQVRYTIPEEMVKGSLVGDVSKDLGVDIKRLRSGRARIVTDDNNDCAELNTDKGLLLVKRRIDREELCGQISPCSFSFEIVLENPMELFSITVEITDINDNAPSFASKEISLDISESELPGAQFVLGSAVDPDVGINTLQSYTLNPSTHFNLKEQMLADGGKYVEMVLQSPLDREQQSEMFLTLTASDGGTPRRTGTVSIRVNILDANDNEPLFTQAVYKSTVQENSPIGSLVTTVSATDADEGIYGQVSYFLDHLTQQNAIPFSLNRTNGEIKVSGLIDFEKSKQYQINVIAKDVGGLSKSCKVIIEVIDVNDNSPIIGLTSFSNTVSENSLIGTTVAILNVRDLDSGKNGLVNCSIDVSLPFKIKSSLSNYYALVTDGLFDREVVAEYNVTVTATDQGFPSLNHNKTLRIKISDVNDNAPVFSKSMYIAHVSENNEAGLSVASVHAKDQDCDQNARISYYLDDSHVNEGAISKLISVNSETGIIHAIKSFDYEQTKVLEFRIKAQDGGSPPLSSNATVQMIILDQNDNSPHILYPMEKGGSVVAEIVPRSADVGYLVTKVVAIDVDSGQNAWLSYKIHKAGDRALFTVGAQNGEIRTVRQVTDKDAVKQKLTVVVEDNGQPSRSATISVNVAVADSFPEVLSEFTDFTRDKDYNDNLTFFLVLALAVVSFLFISCLLVIISVKIYRWRQSRILCQSNLPVIPYYPPHYADPGGTGTLKHVYNYEVCMTTDSRKSDVKYLRPVSQSLLSVDGGGTDTVTSARRDNAPSKYSTLQKPPNDWRLQPNQRPGPSGQHRFHTIQQRWTPYEKSRAGPLPEGAGVVAGTGPWPNPPTEAEQLHVLMAGANVSEATATMGPRYNAQYVPDYRQNVYIPGSTATLTANPQQPPQQALPPPQVMPPTEAPKAAQTPASKKKSTKKDKK</sequence>
<evidence type="ECO:0000256" key="6">
    <source>
        <dbReference type="ARBA" id="ARBA00022737"/>
    </source>
</evidence>
<dbReference type="AlphaFoldDB" id="A0A6P8FWG8"/>
<comment type="function">
    <text evidence="1">Potential calcium-dependent cell-adhesion protein. May be involved in the establishment and maintenance of specific neuronal connections in the brain.</text>
</comment>